<proteinExistence type="predicted"/>
<reference evidence="2 3" key="1">
    <citation type="submission" date="2024-06" db="EMBL/GenBank/DDBJ databases">
        <title>The Natural Products Discovery Center: Release of the First 8490 Sequenced Strains for Exploring Actinobacteria Biosynthetic Diversity.</title>
        <authorList>
            <person name="Kalkreuter E."/>
            <person name="Kautsar S.A."/>
            <person name="Yang D."/>
            <person name="Bader C.D."/>
            <person name="Teijaro C.N."/>
            <person name="Fluegel L."/>
            <person name="Davis C.M."/>
            <person name="Simpson J.R."/>
            <person name="Lauterbach L."/>
            <person name="Steele A.D."/>
            <person name="Gui C."/>
            <person name="Meng S."/>
            <person name="Li G."/>
            <person name="Viehrig K."/>
            <person name="Ye F."/>
            <person name="Su P."/>
            <person name="Kiefer A.F."/>
            <person name="Nichols A."/>
            <person name="Cepeda A.J."/>
            <person name="Yan W."/>
            <person name="Fan B."/>
            <person name="Jiang Y."/>
            <person name="Adhikari A."/>
            <person name="Zheng C.-J."/>
            <person name="Schuster L."/>
            <person name="Cowan T.M."/>
            <person name="Smanski M.J."/>
            <person name="Chevrette M.G."/>
            <person name="De Carvalho L.P.S."/>
            <person name="Shen B."/>
        </authorList>
    </citation>
    <scope>NUCLEOTIDE SEQUENCE [LARGE SCALE GENOMIC DNA]</scope>
    <source>
        <strain evidence="2 3">NPDC048946</strain>
    </source>
</reference>
<name>A0ABV3DKN3_9ACTN</name>
<dbReference type="SUPFAM" id="SSF53474">
    <property type="entry name" value="alpha/beta-Hydrolases"/>
    <property type="match status" value="1"/>
</dbReference>
<gene>
    <name evidence="2" type="ORF">AB0C36_22405</name>
</gene>
<evidence type="ECO:0000313" key="3">
    <source>
        <dbReference type="Proteomes" id="UP001551482"/>
    </source>
</evidence>
<keyword evidence="3" id="KW-1185">Reference proteome</keyword>
<evidence type="ECO:0000313" key="2">
    <source>
        <dbReference type="EMBL" id="MEU8136251.1"/>
    </source>
</evidence>
<dbReference type="Pfam" id="PF02089">
    <property type="entry name" value="Palm_thioest"/>
    <property type="match status" value="1"/>
</dbReference>
<keyword evidence="2" id="KW-0378">Hydrolase</keyword>
<feature type="region of interest" description="Disordered" evidence="1">
    <location>
        <begin position="1"/>
        <end position="29"/>
    </location>
</feature>
<dbReference type="RefSeq" id="WP_358356630.1">
    <property type="nucleotide sequence ID" value="NZ_JBEZFP010000059.1"/>
</dbReference>
<comment type="caution">
    <text evidence="2">The sequence shown here is derived from an EMBL/GenBank/DDBJ whole genome shotgun (WGS) entry which is preliminary data.</text>
</comment>
<dbReference type="PANTHER" id="PTHR37946:SF1">
    <property type="entry name" value="SLL1969 PROTEIN"/>
    <property type="match status" value="1"/>
</dbReference>
<evidence type="ECO:0000256" key="1">
    <source>
        <dbReference type="SAM" id="MobiDB-lite"/>
    </source>
</evidence>
<protein>
    <submittedName>
        <fullName evidence="2">Alpha/beta fold hydrolase</fullName>
    </submittedName>
</protein>
<accession>A0ABV3DKN3</accession>
<sequence>MAAFPETGHDEAPHSGSAEPGSPADPVRRTALPPVGLLRGTVRELAWIAGHLALYPTGLVSLGVAAVLAPPDGRDSGPPPAVLPSPRDEQAGPLPVVLVHGLADNRSIFAVLRRALRREGISRLDPFDHNPLGGDIRTKAELLDRHIARVVARTGAPGVHVVGHSLGGLIARYHAQFLDKGVRVRTVVTLGTPHEGTAAAQLLRAHSLVREMCPDSPVVAELAGPAPGCTTRFVAYWGDLDPFVVPCVSGALRHPDLDATSVRVGGAGHLTLPACRPVVSQVCALLTAPLTAPVAAPLGMPAAARSAVPSATAPPAADAAPGTPLAA</sequence>
<dbReference type="Proteomes" id="UP001551482">
    <property type="component" value="Unassembled WGS sequence"/>
</dbReference>
<dbReference type="EMBL" id="JBEZFP010000059">
    <property type="protein sequence ID" value="MEU8136251.1"/>
    <property type="molecule type" value="Genomic_DNA"/>
</dbReference>
<organism evidence="2 3">
    <name type="scientific">Streptodolium elevatio</name>
    <dbReference type="NCBI Taxonomy" id="3157996"/>
    <lineage>
        <taxon>Bacteria</taxon>
        <taxon>Bacillati</taxon>
        <taxon>Actinomycetota</taxon>
        <taxon>Actinomycetes</taxon>
        <taxon>Kitasatosporales</taxon>
        <taxon>Streptomycetaceae</taxon>
        <taxon>Streptodolium</taxon>
    </lineage>
</organism>
<dbReference type="InterPro" id="IPR029058">
    <property type="entry name" value="AB_hydrolase_fold"/>
</dbReference>
<dbReference type="Gene3D" id="3.40.50.1820">
    <property type="entry name" value="alpha/beta hydrolase"/>
    <property type="match status" value="1"/>
</dbReference>
<dbReference type="GO" id="GO:0016787">
    <property type="term" value="F:hydrolase activity"/>
    <property type="evidence" value="ECO:0007669"/>
    <property type="project" value="UniProtKB-KW"/>
</dbReference>
<dbReference type="PANTHER" id="PTHR37946">
    <property type="entry name" value="SLL1969 PROTEIN"/>
    <property type="match status" value="1"/>
</dbReference>